<keyword evidence="4 7" id="KW-0812">Transmembrane</keyword>
<dbReference type="InterPro" id="IPR000515">
    <property type="entry name" value="MetI-like"/>
</dbReference>
<dbReference type="EMBL" id="CADCWG010000131">
    <property type="protein sequence ID" value="CAA9553151.1"/>
    <property type="molecule type" value="Genomic_DNA"/>
</dbReference>
<evidence type="ECO:0000313" key="10">
    <source>
        <dbReference type="EMBL" id="CAA9553151.1"/>
    </source>
</evidence>
<organism evidence="10">
    <name type="scientific">uncultured Thermomicrobiales bacterium</name>
    <dbReference type="NCBI Taxonomy" id="1645740"/>
    <lineage>
        <taxon>Bacteria</taxon>
        <taxon>Pseudomonadati</taxon>
        <taxon>Thermomicrobiota</taxon>
        <taxon>Thermomicrobia</taxon>
        <taxon>Thermomicrobiales</taxon>
        <taxon>environmental samples</taxon>
    </lineage>
</organism>
<dbReference type="PANTHER" id="PTHR30151">
    <property type="entry name" value="ALKANE SULFONATE ABC TRANSPORTER-RELATED, MEMBRANE SUBUNIT"/>
    <property type="match status" value="1"/>
</dbReference>
<keyword evidence="3" id="KW-1003">Cell membrane</keyword>
<evidence type="ECO:0000256" key="7">
    <source>
        <dbReference type="RuleBase" id="RU363032"/>
    </source>
</evidence>
<keyword evidence="5 7" id="KW-1133">Transmembrane helix</keyword>
<evidence type="ECO:0000256" key="2">
    <source>
        <dbReference type="ARBA" id="ARBA00022448"/>
    </source>
</evidence>
<protein>
    <recommendedName>
        <fullName evidence="9">ABC transmembrane type-1 domain-containing protein</fullName>
    </recommendedName>
</protein>
<dbReference type="InterPro" id="IPR035906">
    <property type="entry name" value="MetI-like_sf"/>
</dbReference>
<comment type="similarity">
    <text evidence="7">Belongs to the binding-protein-dependent transport system permease family.</text>
</comment>
<evidence type="ECO:0000256" key="3">
    <source>
        <dbReference type="ARBA" id="ARBA00022475"/>
    </source>
</evidence>
<dbReference type="PANTHER" id="PTHR30151:SF16">
    <property type="entry name" value="ABC TRANSPORTER PERMEASE PROTEIN"/>
    <property type="match status" value="1"/>
</dbReference>
<dbReference type="GO" id="GO:0055085">
    <property type="term" value="P:transmembrane transport"/>
    <property type="evidence" value="ECO:0007669"/>
    <property type="project" value="InterPro"/>
</dbReference>
<dbReference type="CDD" id="cd06261">
    <property type="entry name" value="TM_PBP2"/>
    <property type="match status" value="1"/>
</dbReference>
<evidence type="ECO:0000259" key="9">
    <source>
        <dbReference type="PROSITE" id="PS50928"/>
    </source>
</evidence>
<feature type="transmembrane region" description="Helical" evidence="7">
    <location>
        <begin position="138"/>
        <end position="157"/>
    </location>
</feature>
<feature type="domain" description="ABC transmembrane type-1" evidence="9">
    <location>
        <begin position="97"/>
        <end position="282"/>
    </location>
</feature>
<feature type="transmembrane region" description="Helical" evidence="7">
    <location>
        <begin position="104"/>
        <end position="126"/>
    </location>
</feature>
<evidence type="ECO:0000256" key="6">
    <source>
        <dbReference type="ARBA" id="ARBA00023136"/>
    </source>
</evidence>
<keyword evidence="2 7" id="KW-0813">Transport</keyword>
<dbReference type="PROSITE" id="PS50928">
    <property type="entry name" value="ABC_TM1"/>
    <property type="match status" value="1"/>
</dbReference>
<feature type="transmembrane region" description="Helical" evidence="7">
    <location>
        <begin position="45"/>
        <end position="63"/>
    </location>
</feature>
<name>A0A6J4UKK1_9BACT</name>
<gene>
    <name evidence="10" type="ORF">AVDCRST_MAG49-2009</name>
</gene>
<reference evidence="10" key="1">
    <citation type="submission" date="2020-02" db="EMBL/GenBank/DDBJ databases">
        <authorList>
            <person name="Meier V. D."/>
        </authorList>
    </citation>
    <scope>NUCLEOTIDE SEQUENCE</scope>
    <source>
        <strain evidence="10">AVDCRST_MAG49</strain>
    </source>
</reference>
<sequence length="292" mass="31017">MNALRTPREVPGSAPGRGPATVRLDPTPVRPRGARRGRLSRRLQGVVLSLFGPIVLLGAWEALSRTATIDPRFWPAPSSLVATARDLVVEDGLLHDVRLSLVRVLGGFALGAIPGVALGLAMGLSWPVRALIMPLASTIYALPKIALLPLVIIALGLGEASKLAIVAISIFFLVVLNTMGGVLAIDRSYRDVARNLGASRLEVFVTVALPGALPAIFTGLRLALGFALTVIVGTEFLSSRDGGIGDLIWQSYQTLAIQKMFVGLFATAILGWALTAALDLVERLVIPWRQVD</sequence>
<feature type="transmembrane region" description="Helical" evidence="7">
    <location>
        <begin position="163"/>
        <end position="185"/>
    </location>
</feature>
<comment type="subcellular location">
    <subcellularLocation>
        <location evidence="1 7">Cell membrane</location>
        <topology evidence="1 7">Multi-pass membrane protein</topology>
    </subcellularLocation>
</comment>
<evidence type="ECO:0000256" key="4">
    <source>
        <dbReference type="ARBA" id="ARBA00022692"/>
    </source>
</evidence>
<proteinExistence type="inferred from homology"/>
<dbReference type="AlphaFoldDB" id="A0A6J4UKK1"/>
<feature type="transmembrane region" description="Helical" evidence="7">
    <location>
        <begin position="260"/>
        <end position="278"/>
    </location>
</feature>
<feature type="region of interest" description="Disordered" evidence="8">
    <location>
        <begin position="1"/>
        <end position="35"/>
    </location>
</feature>
<dbReference type="Pfam" id="PF00528">
    <property type="entry name" value="BPD_transp_1"/>
    <property type="match status" value="1"/>
</dbReference>
<evidence type="ECO:0000256" key="1">
    <source>
        <dbReference type="ARBA" id="ARBA00004651"/>
    </source>
</evidence>
<accession>A0A6J4UKK1</accession>
<dbReference type="GO" id="GO:0005886">
    <property type="term" value="C:plasma membrane"/>
    <property type="evidence" value="ECO:0007669"/>
    <property type="project" value="UniProtKB-SubCell"/>
</dbReference>
<dbReference type="SUPFAM" id="SSF161098">
    <property type="entry name" value="MetI-like"/>
    <property type="match status" value="1"/>
</dbReference>
<evidence type="ECO:0000256" key="5">
    <source>
        <dbReference type="ARBA" id="ARBA00022989"/>
    </source>
</evidence>
<evidence type="ECO:0000256" key="8">
    <source>
        <dbReference type="SAM" id="MobiDB-lite"/>
    </source>
</evidence>
<keyword evidence="6 7" id="KW-0472">Membrane</keyword>
<dbReference type="Gene3D" id="1.10.3720.10">
    <property type="entry name" value="MetI-like"/>
    <property type="match status" value="1"/>
</dbReference>